<dbReference type="PANTHER" id="PTHR10000:SF53">
    <property type="entry name" value="5-AMINO-6-(5-PHOSPHO-D-RIBITYLAMINO)URACIL PHOSPHATASE YBJI-RELATED"/>
    <property type="match status" value="1"/>
</dbReference>
<gene>
    <name evidence="1" type="ORF">H9728_01650</name>
</gene>
<dbReference type="SUPFAM" id="SSF56784">
    <property type="entry name" value="HAD-like"/>
    <property type="match status" value="1"/>
</dbReference>
<reference evidence="1" key="1">
    <citation type="journal article" date="2021" name="PeerJ">
        <title>Extensive microbial diversity within the chicken gut microbiome revealed by metagenomics and culture.</title>
        <authorList>
            <person name="Gilroy R."/>
            <person name="Ravi A."/>
            <person name="Getino M."/>
            <person name="Pursley I."/>
            <person name="Horton D.L."/>
            <person name="Alikhan N.F."/>
            <person name="Baker D."/>
            <person name="Gharbi K."/>
            <person name="Hall N."/>
            <person name="Watson M."/>
            <person name="Adriaenssens E.M."/>
            <person name="Foster-Nyarko E."/>
            <person name="Jarju S."/>
            <person name="Secka A."/>
            <person name="Antonio M."/>
            <person name="Oren A."/>
            <person name="Chaudhuri R.R."/>
            <person name="La Ragione R."/>
            <person name="Hildebrand F."/>
            <person name="Pallen M.J."/>
        </authorList>
    </citation>
    <scope>NUCLEOTIDE SEQUENCE</scope>
    <source>
        <strain evidence="1">CHK199-9574</strain>
    </source>
</reference>
<dbReference type="Proteomes" id="UP000824135">
    <property type="component" value="Unassembled WGS sequence"/>
</dbReference>
<dbReference type="SFLD" id="SFLDS00003">
    <property type="entry name" value="Haloacid_Dehalogenase"/>
    <property type="match status" value="1"/>
</dbReference>
<dbReference type="AlphaFoldDB" id="A0A9D1Z7M2"/>
<dbReference type="Pfam" id="PF08282">
    <property type="entry name" value="Hydrolase_3"/>
    <property type="match status" value="1"/>
</dbReference>
<evidence type="ECO:0000313" key="2">
    <source>
        <dbReference type="Proteomes" id="UP000824135"/>
    </source>
</evidence>
<dbReference type="PANTHER" id="PTHR10000">
    <property type="entry name" value="PHOSPHOSERINE PHOSPHATASE"/>
    <property type="match status" value="1"/>
</dbReference>
<dbReference type="Gene3D" id="3.40.50.1000">
    <property type="entry name" value="HAD superfamily/HAD-like"/>
    <property type="match status" value="1"/>
</dbReference>
<dbReference type="SFLD" id="SFLDG01140">
    <property type="entry name" value="C2.B:_Phosphomannomutase_and_P"/>
    <property type="match status" value="1"/>
</dbReference>
<dbReference type="GO" id="GO:0016791">
    <property type="term" value="F:phosphatase activity"/>
    <property type="evidence" value="ECO:0007669"/>
    <property type="project" value="TreeGrafter"/>
</dbReference>
<dbReference type="EMBL" id="DXCO01000013">
    <property type="protein sequence ID" value="HIY77724.1"/>
    <property type="molecule type" value="Genomic_DNA"/>
</dbReference>
<organism evidence="1 2">
    <name type="scientific">Candidatus Borkfalkia excrementavium</name>
    <dbReference type="NCBI Taxonomy" id="2838505"/>
    <lineage>
        <taxon>Bacteria</taxon>
        <taxon>Bacillati</taxon>
        <taxon>Bacillota</taxon>
        <taxon>Clostridia</taxon>
        <taxon>Christensenellales</taxon>
        <taxon>Christensenellaceae</taxon>
        <taxon>Candidatus Borkfalkia</taxon>
    </lineage>
</organism>
<reference evidence="1" key="2">
    <citation type="submission" date="2021-04" db="EMBL/GenBank/DDBJ databases">
        <authorList>
            <person name="Gilroy R."/>
        </authorList>
    </citation>
    <scope>NUCLEOTIDE SEQUENCE</scope>
    <source>
        <strain evidence="1">CHK199-9574</strain>
    </source>
</reference>
<comment type="caution">
    <text evidence="1">The sequence shown here is derived from an EMBL/GenBank/DDBJ whole genome shotgun (WGS) entry which is preliminary data.</text>
</comment>
<dbReference type="GO" id="GO:0005829">
    <property type="term" value="C:cytosol"/>
    <property type="evidence" value="ECO:0007669"/>
    <property type="project" value="TreeGrafter"/>
</dbReference>
<name>A0A9D1Z7M2_9FIRM</name>
<proteinExistence type="predicted"/>
<dbReference type="InterPro" id="IPR006379">
    <property type="entry name" value="HAD-SF_hydro_IIB"/>
</dbReference>
<accession>A0A9D1Z7M2</accession>
<dbReference type="GO" id="GO:0000287">
    <property type="term" value="F:magnesium ion binding"/>
    <property type="evidence" value="ECO:0007669"/>
    <property type="project" value="TreeGrafter"/>
</dbReference>
<dbReference type="Gene3D" id="3.30.1240.10">
    <property type="match status" value="1"/>
</dbReference>
<keyword evidence="1" id="KW-0378">Hydrolase</keyword>
<sequence length="265" mass="28961">MIQLIASDLDGTLLDSSGRLPEQIFPMIEKLYEKGILFCAASGRQLCALEKMFAPVRDKAVFIAENGALCAYAGEILSKNLLSEENVLRSLGEVRKIGGAYPLLCTVDCAYYEDDEPVFADFVRASYISNARAEKPLVSLADRSEVCKIAVYDTFGPENNSMKVLPERLAGLRVIQSGGNWLDISDPHVNKGEALRLILRKFGIPPENCAAFGDHMNDYEMLLACGHPYVTENAFPPLKKLIGRTIPSNDEGGVLTALADILESA</sequence>
<dbReference type="InterPro" id="IPR036412">
    <property type="entry name" value="HAD-like_sf"/>
</dbReference>
<protein>
    <submittedName>
        <fullName evidence="1">Cof-type HAD-IIB family hydrolase</fullName>
    </submittedName>
</protein>
<dbReference type="InterPro" id="IPR023214">
    <property type="entry name" value="HAD_sf"/>
</dbReference>
<dbReference type="NCBIfam" id="TIGR01484">
    <property type="entry name" value="HAD-SF-IIB"/>
    <property type="match status" value="1"/>
</dbReference>
<evidence type="ECO:0000313" key="1">
    <source>
        <dbReference type="EMBL" id="HIY77724.1"/>
    </source>
</evidence>